<dbReference type="Gene3D" id="1.20.960.40">
    <property type="match status" value="1"/>
</dbReference>
<comment type="subcellular location">
    <subcellularLocation>
        <location evidence="1">Cytoplasm</location>
        <location evidence="1">Cytoskeleton</location>
        <location evidence="1">Cilium basal body</location>
    </subcellularLocation>
    <subcellularLocation>
        <location evidence="3">Cytoplasm</location>
        <location evidence="3">Cytoskeleton</location>
        <location evidence="3">Microtubule organizing center</location>
        <location evidence="3">Centrosome</location>
        <location evidence="3">Centriolar satellite</location>
    </subcellularLocation>
    <subcellularLocation>
        <location evidence="2">Cytoplasmic granule</location>
    </subcellularLocation>
</comment>
<dbReference type="Pfam" id="PF09398">
    <property type="entry name" value="FOP_dimer"/>
    <property type="match status" value="1"/>
</dbReference>
<name>A0A8C5WMA7_9ANUR</name>
<evidence type="ECO:0000256" key="5">
    <source>
        <dbReference type="ARBA" id="ARBA00022490"/>
    </source>
</evidence>
<evidence type="ECO:0000256" key="10">
    <source>
        <dbReference type="ARBA" id="ARBA00070736"/>
    </source>
</evidence>
<proteinExistence type="inferred from homology"/>
<keyword evidence="8" id="KW-0966">Cell projection</keyword>
<comment type="similarity">
    <text evidence="4">Belongs to the CEP43 family.</text>
</comment>
<keyword evidence="5" id="KW-0963">Cytoplasm</keyword>
<evidence type="ECO:0000256" key="1">
    <source>
        <dbReference type="ARBA" id="ARBA00004120"/>
    </source>
</evidence>
<dbReference type="SMART" id="SM00667">
    <property type="entry name" value="LisH"/>
    <property type="match status" value="1"/>
</dbReference>
<feature type="domain" description="FGFR1 oncogene partner (FOP) N-terminal dimerisation" evidence="13">
    <location>
        <begin position="50"/>
        <end position="107"/>
    </location>
</feature>
<evidence type="ECO:0000256" key="3">
    <source>
        <dbReference type="ARBA" id="ARBA00004607"/>
    </source>
</evidence>
<reference evidence="14" key="1">
    <citation type="submission" date="2025-08" db="UniProtKB">
        <authorList>
            <consortium name="Ensembl"/>
        </authorList>
    </citation>
    <scope>IDENTIFICATION</scope>
</reference>
<evidence type="ECO:0000256" key="6">
    <source>
        <dbReference type="ARBA" id="ARBA00022794"/>
    </source>
</evidence>
<evidence type="ECO:0000256" key="4">
    <source>
        <dbReference type="ARBA" id="ARBA00005385"/>
    </source>
</evidence>
<protein>
    <recommendedName>
        <fullName evidence="10">Centrosomal protein 20</fullName>
    </recommendedName>
    <alternativeName>
        <fullName evidence="11">FGFR1OP N-terminal-like protein</fullName>
    </alternativeName>
    <alternativeName>
        <fullName evidence="12">LisH domain-containing protein FOPNL</fullName>
    </alternativeName>
</protein>
<comment type="function">
    <text evidence="9">Involved in the biogenesis of cilia. Required for the recruitment of PLK1 to centrosomes and S phase progression.</text>
</comment>
<dbReference type="AlphaFoldDB" id="A0A8C5WMA7"/>
<accession>A0A8C5WMA7</accession>
<dbReference type="PANTHER" id="PTHR15431:SF19">
    <property type="entry name" value="CENTROSOMAL PROTEIN 20-RELATED"/>
    <property type="match status" value="1"/>
</dbReference>
<reference evidence="14" key="2">
    <citation type="submission" date="2025-09" db="UniProtKB">
        <authorList>
            <consortium name="Ensembl"/>
        </authorList>
    </citation>
    <scope>IDENTIFICATION</scope>
</reference>
<dbReference type="Proteomes" id="UP000694569">
    <property type="component" value="Unplaced"/>
</dbReference>
<dbReference type="GeneTree" id="ENSGT00390000007773"/>
<evidence type="ECO:0000256" key="12">
    <source>
        <dbReference type="ARBA" id="ARBA00081996"/>
    </source>
</evidence>
<evidence type="ECO:0000256" key="7">
    <source>
        <dbReference type="ARBA" id="ARBA00023212"/>
    </source>
</evidence>
<dbReference type="InterPro" id="IPR006594">
    <property type="entry name" value="LisH"/>
</dbReference>
<evidence type="ECO:0000256" key="9">
    <source>
        <dbReference type="ARBA" id="ARBA00055043"/>
    </source>
</evidence>
<dbReference type="FunFam" id="1.20.960.40:FF:000002">
    <property type="entry name" value="LisH domain-containing protein FOPNL"/>
    <property type="match status" value="1"/>
</dbReference>
<dbReference type="GO" id="GO:0034453">
    <property type="term" value="P:microtubule anchoring"/>
    <property type="evidence" value="ECO:0007669"/>
    <property type="project" value="InterPro"/>
</dbReference>
<keyword evidence="15" id="KW-1185">Reference proteome</keyword>
<dbReference type="GO" id="GO:0031514">
    <property type="term" value="C:motile cilium"/>
    <property type="evidence" value="ECO:0007669"/>
    <property type="project" value="TreeGrafter"/>
</dbReference>
<dbReference type="GO" id="GO:0036064">
    <property type="term" value="C:ciliary basal body"/>
    <property type="evidence" value="ECO:0007669"/>
    <property type="project" value="UniProtKB-ARBA"/>
</dbReference>
<evidence type="ECO:0000313" key="14">
    <source>
        <dbReference type="Ensembl" id="ENSLLEP00000048373.1"/>
    </source>
</evidence>
<evidence type="ECO:0000259" key="13">
    <source>
        <dbReference type="Pfam" id="PF09398"/>
    </source>
</evidence>
<dbReference type="GO" id="GO:0060271">
    <property type="term" value="P:cilium assembly"/>
    <property type="evidence" value="ECO:0007669"/>
    <property type="project" value="TreeGrafter"/>
</dbReference>
<keyword evidence="6" id="KW-0970">Cilium biogenesis/degradation</keyword>
<sequence length="170" mass="18925">VKTIKEGISEMHFDTLDKQGVIGQLKASVRAAVFEALDDENEPRPTLSHENLLINELIREYLEFNKYKYTVSVLTAETGLSEVPLDRQFLVRELNIMEDGKSHMLLAFRGAAPSRGPSYRITLCSFGVLRCLPVTILVDRDRRPSCGMRTAVCPPSSVKMGLASGRGDKL</sequence>
<dbReference type="PANTHER" id="PTHR15431">
    <property type="entry name" value="FGFR1 ONCOGENE PARTNER/LISH DOMAIN-CONTAINING PROTEIN"/>
    <property type="match status" value="1"/>
</dbReference>
<dbReference type="InterPro" id="IPR018993">
    <property type="entry name" value="FOP_dimerisation-dom_N"/>
</dbReference>
<dbReference type="Ensembl" id="ENSLLET00000050260.1">
    <property type="protein sequence ID" value="ENSLLEP00000048373.1"/>
    <property type="gene ID" value="ENSLLEG00000030500.1"/>
</dbReference>
<dbReference type="GO" id="GO:0034451">
    <property type="term" value="C:centriolar satellite"/>
    <property type="evidence" value="ECO:0007669"/>
    <property type="project" value="UniProtKB-SubCell"/>
</dbReference>
<evidence type="ECO:0000313" key="15">
    <source>
        <dbReference type="Proteomes" id="UP000694569"/>
    </source>
</evidence>
<evidence type="ECO:0000256" key="11">
    <source>
        <dbReference type="ARBA" id="ARBA00076755"/>
    </source>
</evidence>
<evidence type="ECO:0000256" key="2">
    <source>
        <dbReference type="ARBA" id="ARBA00004463"/>
    </source>
</evidence>
<evidence type="ECO:0000256" key="8">
    <source>
        <dbReference type="ARBA" id="ARBA00023273"/>
    </source>
</evidence>
<keyword evidence="7" id="KW-0206">Cytoskeleton</keyword>
<organism evidence="14 15">
    <name type="scientific">Leptobrachium leishanense</name>
    <name type="common">Leishan spiny toad</name>
    <dbReference type="NCBI Taxonomy" id="445787"/>
    <lineage>
        <taxon>Eukaryota</taxon>
        <taxon>Metazoa</taxon>
        <taxon>Chordata</taxon>
        <taxon>Craniata</taxon>
        <taxon>Vertebrata</taxon>
        <taxon>Euteleostomi</taxon>
        <taxon>Amphibia</taxon>
        <taxon>Batrachia</taxon>
        <taxon>Anura</taxon>
        <taxon>Pelobatoidea</taxon>
        <taxon>Megophryidae</taxon>
        <taxon>Leptobrachium</taxon>
    </lineage>
</organism>
<dbReference type="PROSITE" id="PS50896">
    <property type="entry name" value="LISH"/>
    <property type="match status" value="1"/>
</dbReference>